<organism evidence="2 3">
    <name type="scientific">Phytophthora fragariae</name>
    <dbReference type="NCBI Taxonomy" id="53985"/>
    <lineage>
        <taxon>Eukaryota</taxon>
        <taxon>Sar</taxon>
        <taxon>Stramenopiles</taxon>
        <taxon>Oomycota</taxon>
        <taxon>Peronosporomycetes</taxon>
        <taxon>Peronosporales</taxon>
        <taxon>Peronosporaceae</taxon>
        <taxon>Phytophthora</taxon>
    </lineage>
</organism>
<evidence type="ECO:0000313" key="2">
    <source>
        <dbReference type="EMBL" id="KAE9159421.1"/>
    </source>
</evidence>
<gene>
    <name evidence="2" type="ORF">PF005_g32046</name>
</gene>
<protein>
    <recommendedName>
        <fullName evidence="4">Ubiquitin-like protease family profile domain-containing protein</fullName>
    </recommendedName>
</protein>
<sequence length="379" mass="42174">YSALDWVQDTWRAIKTGRPQDNSHELPSDTNQSSALSLNCAGASDESVAEVSGTSGASVSHNLRLSVKARCPGRKKKNVKQATVDERASRRWYEASEEAKDKAGYRSLRDLIDALDQHKPSLTETTERLSGVIVKGGAYDHKKVSYKKLRNPVLIRDSFYLLPPILLKACMEAFPVSNSECDAIAVYDEADSSSSRSINAADNDLVEVVYIKDFGYFSRAQIELFKRVENLKNACVLGGKLKVWLLQEVIGSVDAHIHGEVRAFADQVLTTYPYAQINGLEAIPDHDFSMLYRAAPPVWLSDACIRALCERLVHDFASARFAGVQNAKQQPKCTRNRQSQEVDPCVLEKVREAAAISNMETVMIPVNFENSHWVHSRGL</sequence>
<keyword evidence="3" id="KW-1185">Reference proteome</keyword>
<evidence type="ECO:0008006" key="4">
    <source>
        <dbReference type="Google" id="ProtNLM"/>
    </source>
</evidence>
<evidence type="ECO:0000313" key="3">
    <source>
        <dbReference type="Proteomes" id="UP000433483"/>
    </source>
</evidence>
<evidence type="ECO:0000256" key="1">
    <source>
        <dbReference type="SAM" id="MobiDB-lite"/>
    </source>
</evidence>
<dbReference type="AlphaFoldDB" id="A0A6A3V269"/>
<proteinExistence type="predicted"/>
<comment type="caution">
    <text evidence="2">The sequence shown here is derived from an EMBL/GenBank/DDBJ whole genome shotgun (WGS) entry which is preliminary data.</text>
</comment>
<reference evidence="2 3" key="1">
    <citation type="submission" date="2018-08" db="EMBL/GenBank/DDBJ databases">
        <title>Genomic investigation of the strawberry pathogen Phytophthora fragariae indicates pathogenicity is determined by transcriptional variation in three key races.</title>
        <authorList>
            <person name="Adams T.M."/>
            <person name="Armitage A.D."/>
            <person name="Sobczyk M.K."/>
            <person name="Bates H.J."/>
            <person name="Dunwell J.M."/>
            <person name="Nellist C.F."/>
            <person name="Harrison R.J."/>
        </authorList>
    </citation>
    <scope>NUCLEOTIDE SEQUENCE [LARGE SCALE GENOMIC DNA]</scope>
    <source>
        <strain evidence="2 3">NOV-27</strain>
    </source>
</reference>
<name>A0A6A3V269_9STRA</name>
<dbReference type="Proteomes" id="UP000433483">
    <property type="component" value="Unassembled WGS sequence"/>
</dbReference>
<dbReference type="EMBL" id="QXGB01007262">
    <property type="protein sequence ID" value="KAE9159421.1"/>
    <property type="molecule type" value="Genomic_DNA"/>
</dbReference>
<dbReference type="OrthoDB" id="10362066at2759"/>
<accession>A0A6A3V269</accession>
<feature type="region of interest" description="Disordered" evidence="1">
    <location>
        <begin position="17"/>
        <end position="36"/>
    </location>
</feature>
<feature type="non-terminal residue" evidence="2">
    <location>
        <position position="1"/>
    </location>
</feature>